<reference evidence="2 3" key="1">
    <citation type="submission" date="2019-07" db="EMBL/GenBank/DDBJ databases">
        <title>Whole genome shotgun sequence of Adhaeribacter aerolatus NBRC 106133.</title>
        <authorList>
            <person name="Hosoyama A."/>
            <person name="Uohara A."/>
            <person name="Ohji S."/>
            <person name="Ichikawa N."/>
        </authorList>
    </citation>
    <scope>NUCLEOTIDE SEQUENCE [LARGE SCALE GENOMIC DNA]</scope>
    <source>
        <strain evidence="2 3">NBRC 106133</strain>
    </source>
</reference>
<comment type="caution">
    <text evidence="2">The sequence shown here is derived from an EMBL/GenBank/DDBJ whole genome shotgun (WGS) entry which is preliminary data.</text>
</comment>
<sequence length="140" mass="15609">MNEQENVKVVQEGYRLFLSGDIENLMPHYTEDVEYIVPGPSGLSPIAGRYVGKEAVKQFYSKVGANFEFSAFQPQEMIPQGDKVVVLGHYEAKAKATGQLLAIDWIHLFQLRDGKVNRFQIYEDTATVVAALSKANVEAV</sequence>
<dbReference type="Gene3D" id="3.10.450.50">
    <property type="match status" value="1"/>
</dbReference>
<dbReference type="PANTHER" id="PTHR41252">
    <property type="entry name" value="BLR2505 PROTEIN"/>
    <property type="match status" value="1"/>
</dbReference>
<dbReference type="InterPro" id="IPR032710">
    <property type="entry name" value="NTF2-like_dom_sf"/>
</dbReference>
<evidence type="ECO:0000313" key="3">
    <source>
        <dbReference type="Proteomes" id="UP000321532"/>
    </source>
</evidence>
<keyword evidence="3" id="KW-1185">Reference proteome</keyword>
<gene>
    <name evidence="2" type="ORF">AAE02nite_29530</name>
</gene>
<proteinExistence type="predicted"/>
<dbReference type="EMBL" id="BJYS01000022">
    <property type="protein sequence ID" value="GEO05289.1"/>
    <property type="molecule type" value="Genomic_DNA"/>
</dbReference>
<organism evidence="2 3">
    <name type="scientific">Adhaeribacter aerolatus</name>
    <dbReference type="NCBI Taxonomy" id="670289"/>
    <lineage>
        <taxon>Bacteria</taxon>
        <taxon>Pseudomonadati</taxon>
        <taxon>Bacteroidota</taxon>
        <taxon>Cytophagia</taxon>
        <taxon>Cytophagales</taxon>
        <taxon>Hymenobacteraceae</taxon>
        <taxon>Adhaeribacter</taxon>
    </lineage>
</organism>
<dbReference type="SUPFAM" id="SSF54427">
    <property type="entry name" value="NTF2-like"/>
    <property type="match status" value="1"/>
</dbReference>
<dbReference type="InterPro" id="IPR037401">
    <property type="entry name" value="SnoaL-like"/>
</dbReference>
<evidence type="ECO:0000259" key="1">
    <source>
        <dbReference type="Pfam" id="PF12680"/>
    </source>
</evidence>
<dbReference type="AlphaFoldDB" id="A0A512B004"/>
<accession>A0A512B004</accession>
<dbReference type="RefSeq" id="WP_146898929.1">
    <property type="nucleotide sequence ID" value="NZ_BJYS01000022.1"/>
</dbReference>
<dbReference type="OrthoDB" id="7869337at2"/>
<feature type="domain" description="SnoaL-like" evidence="1">
    <location>
        <begin position="10"/>
        <end position="118"/>
    </location>
</feature>
<name>A0A512B004_9BACT</name>
<protein>
    <recommendedName>
        <fullName evidence="1">SnoaL-like domain-containing protein</fullName>
    </recommendedName>
</protein>
<dbReference type="Proteomes" id="UP000321532">
    <property type="component" value="Unassembled WGS sequence"/>
</dbReference>
<dbReference type="PANTHER" id="PTHR41252:SF1">
    <property type="entry name" value="BLR2505 PROTEIN"/>
    <property type="match status" value="1"/>
</dbReference>
<evidence type="ECO:0000313" key="2">
    <source>
        <dbReference type="EMBL" id="GEO05289.1"/>
    </source>
</evidence>
<dbReference type="Pfam" id="PF12680">
    <property type="entry name" value="SnoaL_2"/>
    <property type="match status" value="1"/>
</dbReference>